<comment type="caution">
    <text evidence="2">The sequence shown here is derived from an EMBL/GenBank/DDBJ whole genome shotgun (WGS) entry which is preliminary data.</text>
</comment>
<reference evidence="2" key="1">
    <citation type="submission" date="2021-11" db="EMBL/GenBank/DDBJ databases">
        <title>Streptomyces corallinus and Kineosporia corallina sp. nov., two new coral-derived marine actinobacteria.</title>
        <authorList>
            <person name="Buangrab K."/>
            <person name="Sutthacheep M."/>
            <person name="Yeemin T."/>
            <person name="Harunari E."/>
            <person name="Igarashi Y."/>
            <person name="Sripreechasak P."/>
            <person name="Kanchanasin P."/>
            <person name="Tanasupawat S."/>
            <person name="Phongsopitanun W."/>
        </authorList>
    </citation>
    <scope>NUCLEOTIDE SEQUENCE</scope>
    <source>
        <strain evidence="2">JCM 31032</strain>
    </source>
</reference>
<feature type="transmembrane region" description="Helical" evidence="1">
    <location>
        <begin position="78"/>
        <end position="95"/>
    </location>
</feature>
<feature type="transmembrane region" description="Helical" evidence="1">
    <location>
        <begin position="46"/>
        <end position="71"/>
    </location>
</feature>
<evidence type="ECO:0000313" key="2">
    <source>
        <dbReference type="EMBL" id="MCD5313533.1"/>
    </source>
</evidence>
<dbReference type="RefSeq" id="WP_231444815.1">
    <property type="nucleotide sequence ID" value="NZ_JAJOMB010000012.1"/>
</dbReference>
<proteinExistence type="predicted"/>
<dbReference type="AlphaFoldDB" id="A0A9X1NI48"/>
<protein>
    <submittedName>
        <fullName evidence="2">DUF3017 domain-containing protein</fullName>
    </submittedName>
</protein>
<keyword evidence="1" id="KW-0472">Membrane</keyword>
<evidence type="ECO:0000313" key="3">
    <source>
        <dbReference type="Proteomes" id="UP001138997"/>
    </source>
</evidence>
<feature type="transmembrane region" description="Helical" evidence="1">
    <location>
        <begin position="20"/>
        <end position="40"/>
    </location>
</feature>
<keyword evidence="1" id="KW-1133">Transmembrane helix</keyword>
<organism evidence="2 3">
    <name type="scientific">Kineosporia babensis</name>
    <dbReference type="NCBI Taxonomy" id="499548"/>
    <lineage>
        <taxon>Bacteria</taxon>
        <taxon>Bacillati</taxon>
        <taxon>Actinomycetota</taxon>
        <taxon>Actinomycetes</taxon>
        <taxon>Kineosporiales</taxon>
        <taxon>Kineosporiaceae</taxon>
        <taxon>Kineosporia</taxon>
    </lineage>
</organism>
<dbReference type="Pfam" id="PF11222">
    <property type="entry name" value="DUF3017"/>
    <property type="match status" value="1"/>
</dbReference>
<keyword evidence="3" id="KW-1185">Reference proteome</keyword>
<dbReference type="Proteomes" id="UP001138997">
    <property type="component" value="Unassembled WGS sequence"/>
</dbReference>
<sequence length="98" mass="10190">MSIGELNRVDGPSLAVRRTAFLVVLLLVAASLPLTLLISFKVGGFVLALAALAGGTARAVLPDHLCLGLLVRSRQQDVLTMYVLGVAIALLAWKVPGG</sequence>
<accession>A0A9X1NI48</accession>
<name>A0A9X1NI48_9ACTN</name>
<gene>
    <name evidence="2" type="ORF">LR394_21730</name>
</gene>
<dbReference type="InterPro" id="IPR021385">
    <property type="entry name" value="DUF3017"/>
</dbReference>
<dbReference type="EMBL" id="JAJOMB010000012">
    <property type="protein sequence ID" value="MCD5313533.1"/>
    <property type="molecule type" value="Genomic_DNA"/>
</dbReference>
<keyword evidence="1" id="KW-0812">Transmembrane</keyword>
<evidence type="ECO:0000256" key="1">
    <source>
        <dbReference type="SAM" id="Phobius"/>
    </source>
</evidence>